<proteinExistence type="predicted"/>
<sequence length="113" mass="12588">MEGGVFSAQGQKPTYLLLLLHIFLLALLPFKAISSPKTRAEALLTWKNTFASAPPSLTSWSLTNLNNLCNWTAIVCDHSSKQVSQIDLSQLQHLCNTNPFQLHPISQSHQFNL</sequence>
<evidence type="ECO:0000256" key="1">
    <source>
        <dbReference type="ARBA" id="ARBA00022614"/>
    </source>
</evidence>
<keyword evidence="3" id="KW-0472">Membrane</keyword>
<keyword evidence="2" id="KW-0677">Repeat</keyword>
<organism evidence="5 6">
    <name type="scientific">Prunus dulcis</name>
    <name type="common">Almond</name>
    <name type="synonym">Amygdalus dulcis</name>
    <dbReference type="NCBI Taxonomy" id="3755"/>
    <lineage>
        <taxon>Eukaryota</taxon>
        <taxon>Viridiplantae</taxon>
        <taxon>Streptophyta</taxon>
        <taxon>Embryophyta</taxon>
        <taxon>Tracheophyta</taxon>
        <taxon>Spermatophyta</taxon>
        <taxon>Magnoliopsida</taxon>
        <taxon>eudicotyledons</taxon>
        <taxon>Gunneridae</taxon>
        <taxon>Pentapetalae</taxon>
        <taxon>rosids</taxon>
        <taxon>fabids</taxon>
        <taxon>Rosales</taxon>
        <taxon>Rosaceae</taxon>
        <taxon>Amygdaloideae</taxon>
        <taxon>Amygdaleae</taxon>
        <taxon>Prunus</taxon>
    </lineage>
</organism>
<evidence type="ECO:0000256" key="3">
    <source>
        <dbReference type="SAM" id="Phobius"/>
    </source>
</evidence>
<keyword evidence="3" id="KW-1133">Transmembrane helix</keyword>
<evidence type="ECO:0000313" key="6">
    <source>
        <dbReference type="Proteomes" id="UP001054821"/>
    </source>
</evidence>
<reference evidence="5 6" key="1">
    <citation type="journal article" date="2022" name="G3 (Bethesda)">
        <title>Whole-genome sequence and methylome profiling of the almond [Prunus dulcis (Mill.) D.A. Webb] cultivar 'Nonpareil'.</title>
        <authorList>
            <person name="D'Amico-Willman K.M."/>
            <person name="Ouma W.Z."/>
            <person name="Meulia T."/>
            <person name="Sideli G.M."/>
            <person name="Gradziel T.M."/>
            <person name="Fresnedo-Ramirez J."/>
        </authorList>
    </citation>
    <scope>NUCLEOTIDE SEQUENCE [LARGE SCALE GENOMIC DNA]</scope>
    <source>
        <strain evidence="5">Clone GOH B32 T37-40</strain>
    </source>
</reference>
<keyword evidence="6" id="KW-1185">Reference proteome</keyword>
<evidence type="ECO:0000313" key="5">
    <source>
        <dbReference type="EMBL" id="KAI5315702.1"/>
    </source>
</evidence>
<dbReference type="Pfam" id="PF08263">
    <property type="entry name" value="LRRNT_2"/>
    <property type="match status" value="1"/>
</dbReference>
<dbReference type="Proteomes" id="UP001054821">
    <property type="component" value="Chromosome 8"/>
</dbReference>
<accession>A0AAD4V168</accession>
<dbReference type="InterPro" id="IPR032675">
    <property type="entry name" value="LRR_dom_sf"/>
</dbReference>
<name>A0AAD4V168_PRUDU</name>
<keyword evidence="3" id="KW-0812">Transmembrane</keyword>
<keyword evidence="1" id="KW-0433">Leucine-rich repeat</keyword>
<feature type="domain" description="Leucine-rich repeat-containing N-terminal plant-type" evidence="4">
    <location>
        <begin position="40"/>
        <end position="77"/>
    </location>
</feature>
<dbReference type="AlphaFoldDB" id="A0AAD4V168"/>
<protein>
    <recommendedName>
        <fullName evidence="4">Leucine-rich repeat-containing N-terminal plant-type domain-containing protein</fullName>
    </recommendedName>
</protein>
<dbReference type="EMBL" id="JAJFAZ020000008">
    <property type="protein sequence ID" value="KAI5315702.1"/>
    <property type="molecule type" value="Genomic_DNA"/>
</dbReference>
<dbReference type="InterPro" id="IPR013210">
    <property type="entry name" value="LRR_N_plant-typ"/>
</dbReference>
<evidence type="ECO:0000256" key="2">
    <source>
        <dbReference type="ARBA" id="ARBA00022737"/>
    </source>
</evidence>
<comment type="caution">
    <text evidence="5">The sequence shown here is derived from an EMBL/GenBank/DDBJ whole genome shotgun (WGS) entry which is preliminary data.</text>
</comment>
<evidence type="ECO:0000259" key="4">
    <source>
        <dbReference type="Pfam" id="PF08263"/>
    </source>
</evidence>
<feature type="transmembrane region" description="Helical" evidence="3">
    <location>
        <begin position="15"/>
        <end position="33"/>
    </location>
</feature>
<gene>
    <name evidence="5" type="ORF">L3X38_044878</name>
</gene>
<dbReference type="Gene3D" id="3.80.10.10">
    <property type="entry name" value="Ribonuclease Inhibitor"/>
    <property type="match status" value="1"/>
</dbReference>